<dbReference type="EMBL" id="CSWP01000005">
    <property type="protein sequence ID" value="CPV56951.1"/>
    <property type="molecule type" value="Genomic_DNA"/>
</dbReference>
<protein>
    <submittedName>
        <fullName evidence="1">Uncharacterized protein</fullName>
    </submittedName>
</protein>
<proteinExistence type="predicted"/>
<dbReference type="Proteomes" id="UP000045782">
    <property type="component" value="Unassembled WGS sequence"/>
</dbReference>
<dbReference type="RefSeq" id="WP_016896104.1">
    <property type="nucleotide sequence ID" value="NZ_CSWP01000005.1"/>
</dbReference>
<gene>
    <name evidence="1" type="ORF">ERS075579_02862</name>
</gene>
<name>A0A0U0ZMX8_9MYCO</name>
<accession>A0A0U0ZMX8</accession>
<evidence type="ECO:0000313" key="2">
    <source>
        <dbReference type="Proteomes" id="UP000045782"/>
    </source>
</evidence>
<dbReference type="AlphaFoldDB" id="A0A0U0ZMX8"/>
<evidence type="ECO:0000313" key="1">
    <source>
        <dbReference type="EMBL" id="CPV56951.1"/>
    </source>
</evidence>
<sequence>MPGIYLGGTAIKAMMLGEKAITRAYLGETLVWSANRIRDDFNRADGDLGVNWVISSSVDGYKPSVVGNVCRLGVPDGLLSLQLNGAHARYVATLDRDDGYVEFRIGSQGSGPSLTGDLCRTTILGRGSNNAVTGGVGVQMDSSTLRIVRRAGVDTVVKTIGTFGAGDVIRHNFVGNVHTFRRNGSLLEEWNDENATAPKGTGNRSLIISVQGSKDLLGPRRFGPAIDYVEMG</sequence>
<reference evidence="1 2" key="1">
    <citation type="submission" date="2015-03" db="EMBL/GenBank/DDBJ databases">
        <authorList>
            <person name="Murphy D."/>
        </authorList>
    </citation>
    <scope>NUCLEOTIDE SEQUENCE [LARGE SCALE GENOMIC DNA]</scope>
    <source>
        <strain evidence="1 2">PAP088</strain>
    </source>
</reference>
<organism evidence="1 2">
    <name type="scientific">Mycobacteroides abscessus</name>
    <dbReference type="NCBI Taxonomy" id="36809"/>
    <lineage>
        <taxon>Bacteria</taxon>
        <taxon>Bacillati</taxon>
        <taxon>Actinomycetota</taxon>
        <taxon>Actinomycetes</taxon>
        <taxon>Mycobacteriales</taxon>
        <taxon>Mycobacteriaceae</taxon>
        <taxon>Mycobacteroides</taxon>
    </lineage>
</organism>